<organism evidence="1 2">
    <name type="scientific">Dendrolimus kikuchii</name>
    <dbReference type="NCBI Taxonomy" id="765133"/>
    <lineage>
        <taxon>Eukaryota</taxon>
        <taxon>Metazoa</taxon>
        <taxon>Ecdysozoa</taxon>
        <taxon>Arthropoda</taxon>
        <taxon>Hexapoda</taxon>
        <taxon>Insecta</taxon>
        <taxon>Pterygota</taxon>
        <taxon>Neoptera</taxon>
        <taxon>Endopterygota</taxon>
        <taxon>Lepidoptera</taxon>
        <taxon>Glossata</taxon>
        <taxon>Ditrysia</taxon>
        <taxon>Bombycoidea</taxon>
        <taxon>Lasiocampidae</taxon>
        <taxon>Dendrolimus</taxon>
    </lineage>
</organism>
<gene>
    <name evidence="1" type="ORF">K1T71_014231</name>
</gene>
<dbReference type="Proteomes" id="UP000824533">
    <property type="component" value="Linkage Group LG28"/>
</dbReference>
<proteinExistence type="predicted"/>
<keyword evidence="2" id="KW-1185">Reference proteome</keyword>
<protein>
    <submittedName>
        <fullName evidence="1">Uncharacterized protein</fullName>
    </submittedName>
</protein>
<name>A0ACC1CFF5_9NEOP</name>
<reference evidence="1 2" key="1">
    <citation type="journal article" date="2021" name="Front. Genet.">
        <title>Chromosome-Level Genome Assembly Reveals Significant Gene Expansion in the Toll and IMD Signaling Pathways of Dendrolimus kikuchii.</title>
        <authorList>
            <person name="Zhou J."/>
            <person name="Wu P."/>
            <person name="Xiong Z."/>
            <person name="Liu N."/>
            <person name="Zhao N."/>
            <person name="Ji M."/>
            <person name="Qiu Y."/>
            <person name="Yang B."/>
        </authorList>
    </citation>
    <scope>NUCLEOTIDE SEQUENCE [LARGE SCALE GENOMIC DNA]</scope>
    <source>
        <strain evidence="1">Ann1</strain>
    </source>
</reference>
<evidence type="ECO:0000313" key="2">
    <source>
        <dbReference type="Proteomes" id="UP000824533"/>
    </source>
</evidence>
<evidence type="ECO:0000313" key="1">
    <source>
        <dbReference type="EMBL" id="KAJ0170303.1"/>
    </source>
</evidence>
<accession>A0ACC1CFF5</accession>
<comment type="caution">
    <text evidence="1">The sequence shown here is derived from an EMBL/GenBank/DDBJ whole genome shotgun (WGS) entry which is preliminary data.</text>
</comment>
<sequence length="112" mass="12611">MVLMNYMGPSTSKVCFYSELNQKDPNLTVTSKPPTTMELQNSTNEQNVDLENTATTSTVGGVATNLNARQNINLEHQENPEKNDLLETPRKKKITPIHFCTRKFNKKAKNAN</sequence>
<dbReference type="EMBL" id="CM034414">
    <property type="protein sequence ID" value="KAJ0170303.1"/>
    <property type="molecule type" value="Genomic_DNA"/>
</dbReference>